<name>A0A7T2S4P8_DELAC</name>
<evidence type="ECO:0000256" key="1">
    <source>
        <dbReference type="SAM" id="Phobius"/>
    </source>
</evidence>
<keyword evidence="1" id="KW-0472">Membrane</keyword>
<protein>
    <submittedName>
        <fullName evidence="2">Uncharacterized protein</fullName>
    </submittedName>
</protein>
<dbReference type="EMBL" id="CP065668">
    <property type="protein sequence ID" value="QPS08899.1"/>
    <property type="molecule type" value="Genomic_DNA"/>
</dbReference>
<evidence type="ECO:0000313" key="2">
    <source>
        <dbReference type="EMBL" id="QPS08899.1"/>
    </source>
</evidence>
<accession>A0A7T2S4P8</accession>
<proteinExistence type="predicted"/>
<dbReference type="RefSeq" id="WP_183018222.1">
    <property type="nucleotide sequence ID" value="NZ_CP065668.1"/>
</dbReference>
<reference evidence="2 3" key="1">
    <citation type="submission" date="2020-12" db="EMBL/GenBank/DDBJ databases">
        <title>FDA dAtabase for Regulatory Grade micrObial Sequences (FDA-ARGOS): Supporting development and validation of Infectious Disease Dx tests.</title>
        <authorList>
            <person name="Sproer C."/>
            <person name="Gronow S."/>
            <person name="Severitt S."/>
            <person name="Schroder I."/>
            <person name="Tallon L."/>
            <person name="Sadzewicz L."/>
            <person name="Zhao X."/>
            <person name="Boylan J."/>
            <person name="Ott S."/>
            <person name="Bowen H."/>
            <person name="Vavikolanu K."/>
            <person name="Mehta A."/>
            <person name="Aluvathingal J."/>
            <person name="Nadendla S."/>
            <person name="Lowell S."/>
            <person name="Myers T."/>
            <person name="Yan Y."/>
            <person name="Sichtig H."/>
        </authorList>
    </citation>
    <scope>NUCLEOTIDE SEQUENCE [LARGE SCALE GENOMIC DNA]</scope>
    <source>
        <strain evidence="2 3">FDAARGOS_909</strain>
    </source>
</reference>
<keyword evidence="1" id="KW-1133">Transmembrane helix</keyword>
<dbReference type="AlphaFoldDB" id="A0A7T2S4P8"/>
<feature type="transmembrane region" description="Helical" evidence="1">
    <location>
        <begin position="64"/>
        <end position="94"/>
    </location>
</feature>
<gene>
    <name evidence="2" type="ORF">I6G66_02255</name>
</gene>
<organism evidence="2 3">
    <name type="scientific">Delftia acidovorans</name>
    <name type="common">Pseudomonas acidovorans</name>
    <name type="synonym">Comamonas acidovorans</name>
    <dbReference type="NCBI Taxonomy" id="80866"/>
    <lineage>
        <taxon>Bacteria</taxon>
        <taxon>Pseudomonadati</taxon>
        <taxon>Pseudomonadota</taxon>
        <taxon>Betaproteobacteria</taxon>
        <taxon>Burkholderiales</taxon>
        <taxon>Comamonadaceae</taxon>
        <taxon>Delftia</taxon>
    </lineage>
</organism>
<evidence type="ECO:0000313" key="3">
    <source>
        <dbReference type="Proteomes" id="UP000594778"/>
    </source>
</evidence>
<dbReference type="Proteomes" id="UP000594778">
    <property type="component" value="Chromosome"/>
</dbReference>
<keyword evidence="1" id="KW-0812">Transmembrane</keyword>
<sequence>MTQWTCNKCGRTISSTGTLPPDHDCKQSPSSPGADRGLIAFFAGAATGLYCWHKTQHAGLAMGAALLAAAIASTKLFGTLLFWAFAVMVIYALVSG</sequence>